<gene>
    <name evidence="2" type="ORF">VTK73DRAFT_1029</name>
</gene>
<proteinExistence type="predicted"/>
<dbReference type="Proteomes" id="UP001586593">
    <property type="component" value="Unassembled WGS sequence"/>
</dbReference>
<accession>A0ABR3VU19</accession>
<organism evidence="2 3">
    <name type="scientific">Phialemonium thermophilum</name>
    <dbReference type="NCBI Taxonomy" id="223376"/>
    <lineage>
        <taxon>Eukaryota</taxon>
        <taxon>Fungi</taxon>
        <taxon>Dikarya</taxon>
        <taxon>Ascomycota</taxon>
        <taxon>Pezizomycotina</taxon>
        <taxon>Sordariomycetes</taxon>
        <taxon>Sordariomycetidae</taxon>
        <taxon>Cephalothecales</taxon>
        <taxon>Cephalothecaceae</taxon>
        <taxon>Phialemonium</taxon>
    </lineage>
</organism>
<feature type="chain" id="PRO_5047483392" evidence="1">
    <location>
        <begin position="23"/>
        <end position="201"/>
    </location>
</feature>
<keyword evidence="1" id="KW-0732">Signal</keyword>
<name>A0ABR3VU19_9PEZI</name>
<comment type="caution">
    <text evidence="2">The sequence shown here is derived from an EMBL/GenBank/DDBJ whole genome shotgun (WGS) entry which is preliminary data.</text>
</comment>
<sequence length="201" mass="21756">MVRFALPGLSSSLSLSLSLVLGHPGELDIADRNVDWVLETRPLCSSSLDLSRSTGGPWAFCGNPYIIGAESLGNTTIILEDTTGRLCELVGPVHGRQGPVSRLALLSHTFLCISFYCFYRLGSIYKVAQGGPWVTGERRARPARHIQRPRTTDTAAAPIRSVATHLVVPKTTPSRVLAVDAQRNAGQRQDHAQHGLCVECT</sequence>
<feature type="signal peptide" evidence="1">
    <location>
        <begin position="1"/>
        <end position="22"/>
    </location>
</feature>
<evidence type="ECO:0000313" key="3">
    <source>
        <dbReference type="Proteomes" id="UP001586593"/>
    </source>
</evidence>
<dbReference type="EMBL" id="JAZHXJ010001234">
    <property type="protein sequence ID" value="KAL1845150.1"/>
    <property type="molecule type" value="Genomic_DNA"/>
</dbReference>
<evidence type="ECO:0000256" key="1">
    <source>
        <dbReference type="SAM" id="SignalP"/>
    </source>
</evidence>
<evidence type="ECO:0000313" key="2">
    <source>
        <dbReference type="EMBL" id="KAL1845150.1"/>
    </source>
</evidence>
<reference evidence="2 3" key="1">
    <citation type="journal article" date="2024" name="Commun. Biol.">
        <title>Comparative genomic analysis of thermophilic fungi reveals convergent evolutionary adaptations and gene losses.</title>
        <authorList>
            <person name="Steindorff A.S."/>
            <person name="Aguilar-Pontes M.V."/>
            <person name="Robinson A.J."/>
            <person name="Andreopoulos B."/>
            <person name="LaButti K."/>
            <person name="Kuo A."/>
            <person name="Mondo S."/>
            <person name="Riley R."/>
            <person name="Otillar R."/>
            <person name="Haridas S."/>
            <person name="Lipzen A."/>
            <person name="Grimwood J."/>
            <person name="Schmutz J."/>
            <person name="Clum A."/>
            <person name="Reid I.D."/>
            <person name="Moisan M.C."/>
            <person name="Butler G."/>
            <person name="Nguyen T.T.M."/>
            <person name="Dewar K."/>
            <person name="Conant G."/>
            <person name="Drula E."/>
            <person name="Henrissat B."/>
            <person name="Hansel C."/>
            <person name="Singer S."/>
            <person name="Hutchinson M.I."/>
            <person name="de Vries R.P."/>
            <person name="Natvig D.O."/>
            <person name="Powell A.J."/>
            <person name="Tsang A."/>
            <person name="Grigoriev I.V."/>
        </authorList>
    </citation>
    <scope>NUCLEOTIDE SEQUENCE [LARGE SCALE GENOMIC DNA]</scope>
    <source>
        <strain evidence="2 3">ATCC 24622</strain>
    </source>
</reference>
<protein>
    <submittedName>
        <fullName evidence="2">Uncharacterized protein</fullName>
    </submittedName>
</protein>
<keyword evidence="3" id="KW-1185">Reference proteome</keyword>